<gene>
    <name evidence="1" type="ORF">HNP81_003667</name>
</gene>
<dbReference type="Proteomes" id="UP000626697">
    <property type="component" value="Unassembled WGS sequence"/>
</dbReference>
<protein>
    <submittedName>
        <fullName evidence="1">Uncharacterized protein</fullName>
    </submittedName>
</protein>
<evidence type="ECO:0000313" key="2">
    <source>
        <dbReference type="Proteomes" id="UP000626697"/>
    </source>
</evidence>
<keyword evidence="2" id="KW-1185">Reference proteome</keyword>
<dbReference type="EMBL" id="JACJHX010000013">
    <property type="protein sequence ID" value="MBA9028347.1"/>
    <property type="molecule type" value="Genomic_DNA"/>
</dbReference>
<accession>A0ABR6CVJ6</accession>
<reference evidence="1 2" key="1">
    <citation type="submission" date="2020-08" db="EMBL/GenBank/DDBJ databases">
        <title>Genomic Encyclopedia of Type Strains, Phase IV (KMG-IV): sequencing the most valuable type-strain genomes for metagenomic binning, comparative biology and taxonomic classification.</title>
        <authorList>
            <person name="Goeker M."/>
        </authorList>
    </citation>
    <scope>NUCLEOTIDE SEQUENCE [LARGE SCALE GENOMIC DNA]</scope>
    <source>
        <strain evidence="1 2">DSM 105481</strain>
    </source>
</reference>
<sequence>MLILGMGCEEKIIKLKSKLAMKIIYNEKGVEMRFLIEFKDFKSKELENVSLRLLDTFLNEHLIGKFHGHSYECILVRFINNRPTSKKLKLKVLYKTIAEVELSGTFMNNNQLNIEVFQSGLEKIEEAIKNVYSIEAKEPLDYHVEELLADFKECKSFAPISFEELNKYAKNQQNIKFQNRSKRSDCLMYSYSINPQPLTKKIVGIRVYDQFVDGTLVPYNYIYSELFSNLLRRREVKLPNYDEIYINIGETMEQAKQELALETWHKYTYATLNLSTYLSSDEETKSKMLLECISNGLRLIADFDHLEKEKIEKIIQHIKENGVNIELIYTSKQNNNFLAEIIYKVPQSHLSKAEYKLRLTDLKNGKSGEAHIDFIHTYWAPYSFGNILIKKEEILIKGRGSLRAEISRQRDKLPDEYIFKIGDIIK</sequence>
<organism evidence="1 2">
    <name type="scientific">Peribacillus huizhouensis</name>
    <dbReference type="NCBI Taxonomy" id="1501239"/>
    <lineage>
        <taxon>Bacteria</taxon>
        <taxon>Bacillati</taxon>
        <taxon>Bacillota</taxon>
        <taxon>Bacilli</taxon>
        <taxon>Bacillales</taxon>
        <taxon>Bacillaceae</taxon>
        <taxon>Peribacillus</taxon>
    </lineage>
</organism>
<proteinExistence type="predicted"/>
<comment type="caution">
    <text evidence="1">The sequence shown here is derived from an EMBL/GenBank/DDBJ whole genome shotgun (WGS) entry which is preliminary data.</text>
</comment>
<name>A0ABR6CVJ6_9BACI</name>
<evidence type="ECO:0000313" key="1">
    <source>
        <dbReference type="EMBL" id="MBA9028347.1"/>
    </source>
</evidence>
<dbReference type="RefSeq" id="WP_246399421.1">
    <property type="nucleotide sequence ID" value="NZ_JACJHX010000013.1"/>
</dbReference>